<dbReference type="RefSeq" id="WP_006108211.1">
    <property type="nucleotide sequence ID" value="NZ_AOIO01000018.1"/>
</dbReference>
<evidence type="ECO:0000256" key="2">
    <source>
        <dbReference type="SAM" id="Phobius"/>
    </source>
</evidence>
<dbReference type="eggNOG" id="arCOG00894">
    <property type="taxonomic scope" value="Archaea"/>
</dbReference>
<dbReference type="InterPro" id="IPR050256">
    <property type="entry name" value="Glycosyltransferase_2"/>
</dbReference>
<evidence type="ECO:0000259" key="3">
    <source>
        <dbReference type="Pfam" id="PF00535"/>
    </source>
</evidence>
<dbReference type="Gene3D" id="3.90.550.10">
    <property type="entry name" value="Spore Coat Polysaccharide Biosynthesis Protein SpsA, Chain A"/>
    <property type="match status" value="1"/>
</dbReference>
<sequence>MTDNDSRMRAAKAKTIGGETHGERASTTVSTDAETREISTHDVCVLVPTLNEGATIGDVIDDFRTRGYPNVLVVDGGSTDDTKAIARDHGARVLVQSGEGKGQAVREAVPYIDAPYVLMLDGDGTYDPADAETMLEPLARGYDHVIGNRFADMDDDAMRALNGVGNRLINRSFRVIHGADYDDILSGYRAFTADSFERLSLDSDGFTIETELAVECVKHGVDTAVVPVSYSARPAESETNLHPIADGGTIILALYSLAKTNNPLFYFGSLGTAGIAAGGAIASYVLWRWFQYGVGHEILALVSAAAILLGVQLLMFGVLSDMLVTLHREQRRRLEQITRNADVQGVESSHRSGHSHEFGTETESDGVTDSETTTETGSAAEPESEPKPETSADPTDATDPTVTSETDRRGE</sequence>
<dbReference type="PANTHER" id="PTHR48090:SF7">
    <property type="entry name" value="RFBJ PROTEIN"/>
    <property type="match status" value="1"/>
</dbReference>
<dbReference type="InterPro" id="IPR026456">
    <property type="entry name" value="GCTrfase_AglJ"/>
</dbReference>
<keyword evidence="5" id="KW-1185">Reference proteome</keyword>
<dbReference type="InterPro" id="IPR001173">
    <property type="entry name" value="Glyco_trans_2-like"/>
</dbReference>
<keyword evidence="4" id="KW-0808">Transferase</keyword>
<dbReference type="AlphaFoldDB" id="M0AWS1"/>
<keyword evidence="2" id="KW-1133">Transmembrane helix</keyword>
<comment type="caution">
    <text evidence="4">The sequence shown here is derived from an EMBL/GenBank/DDBJ whole genome shotgun (WGS) entry which is preliminary data.</text>
</comment>
<dbReference type="Pfam" id="PF00535">
    <property type="entry name" value="Glycos_transf_2"/>
    <property type="match status" value="1"/>
</dbReference>
<evidence type="ECO:0000313" key="5">
    <source>
        <dbReference type="Proteomes" id="UP000011554"/>
    </source>
</evidence>
<feature type="domain" description="Glycosyltransferase 2-like" evidence="3">
    <location>
        <begin position="44"/>
        <end position="157"/>
    </location>
</feature>
<dbReference type="Proteomes" id="UP000011554">
    <property type="component" value="Unassembled WGS sequence"/>
</dbReference>
<protein>
    <submittedName>
        <fullName evidence="4">Family 2 glycosyl transferase</fullName>
    </submittedName>
</protein>
<reference evidence="4 5" key="1">
    <citation type="journal article" date="2014" name="PLoS Genet.">
        <title>Phylogenetically driven sequencing of extremely halophilic archaea reveals strategies for static and dynamic osmo-response.</title>
        <authorList>
            <person name="Becker E.A."/>
            <person name="Seitzer P.M."/>
            <person name="Tritt A."/>
            <person name="Larsen D."/>
            <person name="Krusor M."/>
            <person name="Yao A.I."/>
            <person name="Wu D."/>
            <person name="Madern D."/>
            <person name="Eisen J.A."/>
            <person name="Darling A.E."/>
            <person name="Facciotti M.T."/>
        </authorList>
    </citation>
    <scope>NUCLEOTIDE SEQUENCE [LARGE SCALE GENOMIC DNA]</scope>
    <source>
        <strain evidence="4 5">DSM 12278</strain>
    </source>
</reference>
<feature type="region of interest" description="Disordered" evidence="1">
    <location>
        <begin position="1"/>
        <end position="34"/>
    </location>
</feature>
<dbReference type="EMBL" id="AOIO01000018">
    <property type="protein sequence ID" value="ELZ03121.1"/>
    <property type="molecule type" value="Genomic_DNA"/>
</dbReference>
<dbReference type="PANTHER" id="PTHR48090">
    <property type="entry name" value="UNDECAPRENYL-PHOSPHATE 4-DEOXY-4-FORMAMIDO-L-ARABINOSE TRANSFERASE-RELATED"/>
    <property type="match status" value="1"/>
</dbReference>
<keyword evidence="2" id="KW-0812">Transmembrane</keyword>
<proteinExistence type="predicted"/>
<feature type="compositionally biased region" description="Low complexity" evidence="1">
    <location>
        <begin position="391"/>
        <end position="404"/>
    </location>
</feature>
<dbReference type="NCBIfam" id="TIGR04182">
    <property type="entry name" value="glyco_TIGR04182"/>
    <property type="match status" value="1"/>
</dbReference>
<dbReference type="PATRIC" id="fig|29540.5.peg.1218"/>
<dbReference type="SUPFAM" id="SSF53448">
    <property type="entry name" value="Nucleotide-diphospho-sugar transferases"/>
    <property type="match status" value="1"/>
</dbReference>
<dbReference type="OrthoDB" id="103472at2157"/>
<accession>M0AWS1</accession>
<keyword evidence="2" id="KW-0472">Membrane</keyword>
<feature type="compositionally biased region" description="Low complexity" evidence="1">
    <location>
        <begin position="369"/>
        <end position="381"/>
    </location>
</feature>
<dbReference type="GO" id="GO:0016757">
    <property type="term" value="F:glycosyltransferase activity"/>
    <property type="evidence" value="ECO:0007669"/>
    <property type="project" value="InterPro"/>
</dbReference>
<feature type="transmembrane region" description="Helical" evidence="2">
    <location>
        <begin position="298"/>
        <end position="324"/>
    </location>
</feature>
<gene>
    <name evidence="4" type="ORF">C481_06010</name>
</gene>
<feature type="region of interest" description="Disordered" evidence="1">
    <location>
        <begin position="337"/>
        <end position="411"/>
    </location>
</feature>
<dbReference type="STRING" id="29540.C481_06010"/>
<name>M0AWS1_NATA1</name>
<evidence type="ECO:0000256" key="1">
    <source>
        <dbReference type="SAM" id="MobiDB-lite"/>
    </source>
</evidence>
<dbReference type="CDD" id="cd04179">
    <property type="entry name" value="DPM_DPG-synthase_like"/>
    <property type="match status" value="1"/>
</dbReference>
<feature type="transmembrane region" description="Helical" evidence="2">
    <location>
        <begin position="264"/>
        <end position="286"/>
    </location>
</feature>
<evidence type="ECO:0000313" key="4">
    <source>
        <dbReference type="EMBL" id="ELZ03121.1"/>
    </source>
</evidence>
<feature type="compositionally biased region" description="Basic and acidic residues" evidence="1">
    <location>
        <begin position="348"/>
        <end position="359"/>
    </location>
</feature>
<organism evidence="4 5">
    <name type="scientific">Natrialba asiatica (strain ATCC 700177 / DSM 12278 / JCM 9576 / FERM P-10747 / NBRC 102637 / 172P1)</name>
    <dbReference type="NCBI Taxonomy" id="29540"/>
    <lineage>
        <taxon>Archaea</taxon>
        <taxon>Methanobacteriati</taxon>
        <taxon>Methanobacteriota</taxon>
        <taxon>Stenosarchaea group</taxon>
        <taxon>Halobacteria</taxon>
        <taxon>Halobacteriales</taxon>
        <taxon>Natrialbaceae</taxon>
        <taxon>Natrialba</taxon>
    </lineage>
</organism>
<dbReference type="InterPro" id="IPR029044">
    <property type="entry name" value="Nucleotide-diphossugar_trans"/>
</dbReference>